<comment type="cofactor">
    <cofactor evidence="1">
        <name>Zn(2+)</name>
        <dbReference type="ChEBI" id="CHEBI:29105"/>
    </cofactor>
</comment>
<accession>A0A0K1JRB1</accession>
<dbReference type="Proteomes" id="UP000066480">
    <property type="component" value="Chromosome"/>
</dbReference>
<proteinExistence type="inferred from homology"/>
<keyword evidence="6" id="KW-0482">Metalloprotease</keyword>
<comment type="similarity">
    <text evidence="2 7">Belongs to the peptidase M14 family.</text>
</comment>
<feature type="signal peptide" evidence="9">
    <location>
        <begin position="1"/>
        <end position="20"/>
    </location>
</feature>
<feature type="chain" id="PRO_5039125788" description="Peptidase M14 domain-containing protein" evidence="9">
    <location>
        <begin position="21"/>
        <end position="454"/>
    </location>
</feature>
<feature type="region of interest" description="Disordered" evidence="8">
    <location>
        <begin position="24"/>
        <end position="47"/>
    </location>
</feature>
<dbReference type="InterPro" id="IPR000834">
    <property type="entry name" value="Peptidase_M14"/>
</dbReference>
<dbReference type="OrthoDB" id="5240362at2"/>
<feature type="active site" description="Proton donor/acceptor" evidence="7">
    <location>
        <position position="411"/>
    </location>
</feature>
<keyword evidence="5" id="KW-0862">Zinc</keyword>
<keyword evidence="3" id="KW-0645">Protease</keyword>
<evidence type="ECO:0000256" key="5">
    <source>
        <dbReference type="ARBA" id="ARBA00022833"/>
    </source>
</evidence>
<dbReference type="GO" id="GO:0005615">
    <property type="term" value="C:extracellular space"/>
    <property type="evidence" value="ECO:0007669"/>
    <property type="project" value="TreeGrafter"/>
</dbReference>
<dbReference type="EMBL" id="CP011112">
    <property type="protein sequence ID" value="AKU19259.1"/>
    <property type="molecule type" value="Genomic_DNA"/>
</dbReference>
<dbReference type="GO" id="GO:0006508">
    <property type="term" value="P:proteolysis"/>
    <property type="evidence" value="ECO:0007669"/>
    <property type="project" value="UniProtKB-KW"/>
</dbReference>
<dbReference type="Gene3D" id="3.40.630.10">
    <property type="entry name" value="Zn peptidases"/>
    <property type="match status" value="1"/>
</dbReference>
<dbReference type="AlphaFoldDB" id="A0A0K1JRB1"/>
<gene>
    <name evidence="11" type="ORF">VV02_23830</name>
</gene>
<dbReference type="GO" id="GO:0008270">
    <property type="term" value="F:zinc ion binding"/>
    <property type="evidence" value="ECO:0007669"/>
    <property type="project" value="InterPro"/>
</dbReference>
<organism evidence="11 12">
    <name type="scientific">Luteipulveratus mongoliensis</name>
    <dbReference type="NCBI Taxonomy" id="571913"/>
    <lineage>
        <taxon>Bacteria</taxon>
        <taxon>Bacillati</taxon>
        <taxon>Actinomycetota</taxon>
        <taxon>Actinomycetes</taxon>
        <taxon>Micrococcales</taxon>
        <taxon>Dermacoccaceae</taxon>
        <taxon>Luteipulveratus</taxon>
    </lineage>
</organism>
<evidence type="ECO:0000256" key="2">
    <source>
        <dbReference type="ARBA" id="ARBA00005988"/>
    </source>
</evidence>
<feature type="domain" description="Peptidase M14" evidence="10">
    <location>
        <begin position="122"/>
        <end position="447"/>
    </location>
</feature>
<sequence length="454" mass="48021">MTRRRLLAPTLAACALVASAATAAAAQPTDSTPGPPAAGPTDSRTPSYYDVTLDATHTSAGLIAQGADVSEGSRPGQAVVVATPEQAGRLRTAGYRLTYTASLYAQQPQARTSLADGTYYGGYHTVAAHEQHVADVAAAHPDLATATTVGQSWLKQQGRGGHDIKAICITKKAEGDCDGKSDGKPKFTMMAQIHARELATGELAWKWIDTLVGDYGKDDAITKLMDTTELWVIPIANPDGVDVVASNPDEPLWQRKNVNDVDTADCSKEDQGIDLNRNADVSWNNPDQGGPCDETFSGKAAASEPELQGLQGFFSTLYADKRANDWTSPADPDTTGTFITLHSYGNYVIYPWGHTNDASPDKAKLKAIGDKYAASNGYQVGTAGETVGYLAPGGTEDWLYYDRGVPGVTFEVGGDGGDCGGFFPAYSCMDDFWAKNKPAFITAGQLAAKPYAVG</sequence>
<evidence type="ECO:0000256" key="4">
    <source>
        <dbReference type="ARBA" id="ARBA00022801"/>
    </source>
</evidence>
<dbReference type="KEGG" id="lmoi:VV02_23830"/>
<keyword evidence="4" id="KW-0378">Hydrolase</keyword>
<dbReference type="STRING" id="571913.VV02_23830"/>
<evidence type="ECO:0000313" key="11">
    <source>
        <dbReference type="EMBL" id="AKU19259.1"/>
    </source>
</evidence>
<dbReference type="SUPFAM" id="SSF53187">
    <property type="entry name" value="Zn-dependent exopeptidases"/>
    <property type="match status" value="1"/>
</dbReference>
<dbReference type="Pfam" id="PF00246">
    <property type="entry name" value="Peptidase_M14"/>
    <property type="match status" value="1"/>
</dbReference>
<evidence type="ECO:0000256" key="9">
    <source>
        <dbReference type="SAM" id="SignalP"/>
    </source>
</evidence>
<dbReference type="RefSeq" id="WP_052597504.1">
    <property type="nucleotide sequence ID" value="NZ_CP011112.1"/>
</dbReference>
<keyword evidence="9" id="KW-0732">Signal</keyword>
<reference evidence="11 12" key="1">
    <citation type="submission" date="2015-03" db="EMBL/GenBank/DDBJ databases">
        <title>Luteipulveratus halotolerans sp. nov., a novel actinobacterium (Dermacoccaceae) from Sarawak, Malaysia.</title>
        <authorList>
            <person name="Juboi H."/>
            <person name="Basik A."/>
            <person name="Shamsul S.S."/>
            <person name="Arnold P."/>
            <person name="Schmitt E.K."/>
            <person name="Sanglier J.-J."/>
            <person name="Yeo T."/>
        </authorList>
    </citation>
    <scope>NUCLEOTIDE SEQUENCE [LARGE SCALE GENOMIC DNA]</scope>
    <source>
        <strain evidence="11 12">MN07-A0370</strain>
    </source>
</reference>
<dbReference type="SMART" id="SM00631">
    <property type="entry name" value="Zn_pept"/>
    <property type="match status" value="1"/>
</dbReference>
<dbReference type="PRINTS" id="PR00765">
    <property type="entry name" value="CRBOXYPTASEA"/>
</dbReference>
<evidence type="ECO:0000259" key="10">
    <source>
        <dbReference type="PROSITE" id="PS52035"/>
    </source>
</evidence>
<dbReference type="PANTHER" id="PTHR11705">
    <property type="entry name" value="PROTEASE FAMILY M14 CARBOXYPEPTIDASE A,B"/>
    <property type="match status" value="1"/>
</dbReference>
<evidence type="ECO:0000313" key="12">
    <source>
        <dbReference type="Proteomes" id="UP000066480"/>
    </source>
</evidence>
<evidence type="ECO:0000256" key="6">
    <source>
        <dbReference type="ARBA" id="ARBA00023049"/>
    </source>
</evidence>
<evidence type="ECO:0000256" key="3">
    <source>
        <dbReference type="ARBA" id="ARBA00022670"/>
    </source>
</evidence>
<dbReference type="PROSITE" id="PS52035">
    <property type="entry name" value="PEPTIDASE_M14"/>
    <property type="match status" value="1"/>
</dbReference>
<evidence type="ECO:0000256" key="1">
    <source>
        <dbReference type="ARBA" id="ARBA00001947"/>
    </source>
</evidence>
<dbReference type="GO" id="GO:0004181">
    <property type="term" value="F:metallocarboxypeptidase activity"/>
    <property type="evidence" value="ECO:0007669"/>
    <property type="project" value="InterPro"/>
</dbReference>
<evidence type="ECO:0000256" key="7">
    <source>
        <dbReference type="PROSITE-ProRule" id="PRU01379"/>
    </source>
</evidence>
<protein>
    <recommendedName>
        <fullName evidence="10">Peptidase M14 domain-containing protein</fullName>
    </recommendedName>
</protein>
<dbReference type="PANTHER" id="PTHR11705:SF143">
    <property type="entry name" value="SLL0236 PROTEIN"/>
    <property type="match status" value="1"/>
</dbReference>
<keyword evidence="12" id="KW-1185">Reference proteome</keyword>
<evidence type="ECO:0000256" key="8">
    <source>
        <dbReference type="SAM" id="MobiDB-lite"/>
    </source>
</evidence>
<dbReference type="PATRIC" id="fig|571913.6.peg.4826"/>
<name>A0A0K1JRB1_9MICO</name>